<proteinExistence type="predicted"/>
<evidence type="ECO:0000313" key="1">
    <source>
        <dbReference type="EMBL" id="CAB5221231.1"/>
    </source>
</evidence>
<accession>A0A6J7WTB7</accession>
<gene>
    <name evidence="1" type="ORF">UFOVP245_103</name>
</gene>
<protein>
    <submittedName>
        <fullName evidence="1">Uncharacterized protein</fullName>
    </submittedName>
</protein>
<dbReference type="EMBL" id="LR798287">
    <property type="protein sequence ID" value="CAB5221231.1"/>
    <property type="molecule type" value="Genomic_DNA"/>
</dbReference>
<name>A0A6J7WTB7_9CAUD</name>
<sequence>MVFRVRDGVAVGNVTVIDVGKNLTANSLSVDGDVYSKSNIGFANTDGTRKVHMVYNSSSNSLDTVFE</sequence>
<reference evidence="1" key="1">
    <citation type="submission" date="2020-05" db="EMBL/GenBank/DDBJ databases">
        <authorList>
            <person name="Chiriac C."/>
            <person name="Salcher M."/>
            <person name="Ghai R."/>
            <person name="Kavagutti S V."/>
        </authorList>
    </citation>
    <scope>NUCLEOTIDE SEQUENCE</scope>
</reference>
<organism evidence="1">
    <name type="scientific">uncultured Caudovirales phage</name>
    <dbReference type="NCBI Taxonomy" id="2100421"/>
    <lineage>
        <taxon>Viruses</taxon>
        <taxon>Duplodnaviria</taxon>
        <taxon>Heunggongvirae</taxon>
        <taxon>Uroviricota</taxon>
        <taxon>Caudoviricetes</taxon>
        <taxon>Peduoviridae</taxon>
        <taxon>Maltschvirus</taxon>
        <taxon>Maltschvirus maltsch</taxon>
    </lineage>
</organism>